<reference evidence="2" key="2">
    <citation type="submission" date="2021-01" db="EMBL/GenBank/DDBJ databases">
        <authorList>
            <person name="Yu Y."/>
        </authorList>
    </citation>
    <scope>NUCLEOTIDE SEQUENCE</scope>
    <source>
        <strain evidence="2">As-5</strain>
        <strain evidence="3">As-6</strain>
    </source>
</reference>
<dbReference type="EMBL" id="JAFFTA010000020">
    <property type="protein sequence ID" value="MBM9914527.1"/>
    <property type="molecule type" value="Genomic_DNA"/>
</dbReference>
<name>A0AAW4GIA2_9GAMM</name>
<dbReference type="Pfam" id="PF06527">
    <property type="entry name" value="TniQ"/>
    <property type="match status" value="1"/>
</dbReference>
<keyword evidence="4" id="KW-1185">Reference proteome</keyword>
<evidence type="ECO:0000313" key="2">
    <source>
        <dbReference type="EMBL" id="MBM9914527.1"/>
    </source>
</evidence>
<protein>
    <submittedName>
        <fullName evidence="2">TniQ family protein</fullName>
    </submittedName>
</protein>
<comment type="caution">
    <text evidence="2">The sequence shown here is derived from an EMBL/GenBank/DDBJ whole genome shotgun (WGS) entry which is preliminary data.</text>
</comment>
<evidence type="ECO:0000313" key="3">
    <source>
        <dbReference type="EMBL" id="MBM9938657.1"/>
    </source>
</evidence>
<sequence length="366" mass="40614">MSTFFLKVLPIGIATDEVESLLSFLFRLASANGVTLIQLVELARRARLHSATGEHCSKPQRAFDLRAQLSAVEALSGNKDLARLTYLPLSADNGAATGRSLRDIRAWCEQCFVEDHRVGRQPFDRLIWSARFMMRCPFHKVLLRTTCPICMDPQPVRGKRNVFSTHGVDRCVYCASSLVGPTRLLRPEFRPFFGEIEVQELVGAISTGDLTSTGARCLATFYQSLDGSSRLREEMESDLLPDVAHSCLPTIANVVATACKYQVSAVSLILTPELAAEQVNRFFFDSHFVPGRARIKSEALLLQSIRTTLEAGMHSPPEHPIPTLAQVGALFAMRNLNFVSSFPVLAEKYLERTRWQAARVLDCGLG</sequence>
<dbReference type="RefSeq" id="WP_205405443.1">
    <property type="nucleotide sequence ID" value="NZ_JAFFTA010000020.1"/>
</dbReference>
<feature type="domain" description="TniQ" evidence="1">
    <location>
        <begin position="10"/>
        <end position="143"/>
    </location>
</feature>
<evidence type="ECO:0000313" key="4">
    <source>
        <dbReference type="Proteomes" id="UP000749453"/>
    </source>
</evidence>
<dbReference type="Proteomes" id="UP000784064">
    <property type="component" value="Unassembled WGS sequence"/>
</dbReference>
<dbReference type="Proteomes" id="UP000749453">
    <property type="component" value="Unassembled WGS sequence"/>
</dbReference>
<dbReference type="AlphaFoldDB" id="A0AAW4GIA2"/>
<evidence type="ECO:0000313" key="5">
    <source>
        <dbReference type="Proteomes" id="UP000784064"/>
    </source>
</evidence>
<proteinExistence type="predicted"/>
<dbReference type="InterPro" id="IPR009492">
    <property type="entry name" value="TniQ"/>
</dbReference>
<dbReference type="EMBL" id="JAFFTB010000018">
    <property type="protein sequence ID" value="MBM9938657.1"/>
    <property type="molecule type" value="Genomic_DNA"/>
</dbReference>
<accession>A0AAW4GIA2</accession>
<organism evidence="2 5">
    <name type="scientific">Stenotrophomonas lactitubi</name>
    <dbReference type="NCBI Taxonomy" id="2045214"/>
    <lineage>
        <taxon>Bacteria</taxon>
        <taxon>Pseudomonadati</taxon>
        <taxon>Pseudomonadota</taxon>
        <taxon>Gammaproteobacteria</taxon>
        <taxon>Lysobacterales</taxon>
        <taxon>Lysobacteraceae</taxon>
        <taxon>Stenotrophomonas</taxon>
    </lineage>
</organism>
<gene>
    <name evidence="2" type="ORF">JJW18_13730</name>
    <name evidence="3" type="ORF">JJW19_10930</name>
</gene>
<evidence type="ECO:0000259" key="1">
    <source>
        <dbReference type="Pfam" id="PF06527"/>
    </source>
</evidence>
<reference evidence="4" key="1">
    <citation type="submission" date="2021-01" db="EMBL/GenBank/DDBJ databases">
        <title>Stenotrophomonas maltophilia.</title>
        <authorList>
            <person name="Yu Y."/>
        </authorList>
    </citation>
    <scope>NUCLEOTIDE SEQUENCE [LARGE SCALE GENOMIC DNA]</scope>
    <source>
        <strain evidence="4">As-6</strain>
    </source>
</reference>